<dbReference type="GO" id="GO:0007605">
    <property type="term" value="P:sensory perception of sound"/>
    <property type="evidence" value="ECO:0007669"/>
    <property type="project" value="InterPro"/>
</dbReference>
<evidence type="ECO:0000256" key="8">
    <source>
        <dbReference type="ARBA" id="ARBA00022989"/>
    </source>
</evidence>
<feature type="region of interest" description="Disordered" evidence="13">
    <location>
        <begin position="1471"/>
        <end position="1491"/>
    </location>
</feature>
<dbReference type="Gene3D" id="2.60.40.3430">
    <property type="match status" value="1"/>
</dbReference>
<evidence type="ECO:0000256" key="10">
    <source>
        <dbReference type="ARBA" id="ARBA00023157"/>
    </source>
</evidence>
<feature type="domain" description="Cadherin" evidence="15">
    <location>
        <begin position="1122"/>
        <end position="1236"/>
    </location>
</feature>
<dbReference type="FunFam" id="2.60.40.60:FF:000055">
    <property type="entry name" value="protocadherin-15 isoform X1"/>
    <property type="match status" value="1"/>
</dbReference>
<dbReference type="InterPro" id="IPR002126">
    <property type="entry name" value="Cadherin-like_dom"/>
</dbReference>
<evidence type="ECO:0000256" key="14">
    <source>
        <dbReference type="SAM" id="Phobius"/>
    </source>
</evidence>
<evidence type="ECO:0000256" key="7">
    <source>
        <dbReference type="ARBA" id="ARBA00022889"/>
    </source>
</evidence>
<dbReference type="GO" id="GO:0001750">
    <property type="term" value="C:photoreceptor outer segment"/>
    <property type="evidence" value="ECO:0007669"/>
    <property type="project" value="UniProtKB-ARBA"/>
</dbReference>
<evidence type="ECO:0000313" key="16">
    <source>
        <dbReference type="Ensembl" id="ENSTMTP00000000936.1"/>
    </source>
</evidence>
<feature type="domain" description="Cadherin" evidence="15">
    <location>
        <begin position="506"/>
        <end position="593"/>
    </location>
</feature>
<sequence>KFCSLSLIRSFCYCKLARAGPPATIVPIDEESRNGTILVDSMLIKGTAGGTDPTIELSLKDNIDYWVILDPISQRLYLNSTGRLLDRDPPMSIQSIVVQVQCINKKVGTVIYHEVRIVVRDRNDNSPRFQKQRYYVAVNELTPVGTTIFTGFSGNNGAMDIDDGPNGQIEYVIQYNPNDPTSNRTFDIPLTLSGAVVLRERLNYEEKTRYFVIVQANDRAQNLNERRTSTTTLTVDVLDGDDLGPMFLPCVLVNNTRDCRPLTYQASLPEFTDPTQVNPINVTPPIEAIDQDKNIQPPSDRPRILYSILLGTPEDYPQYFCMNLTTAVLSLLKPINRDLHQKFDLVIKAEQDNGHPLPAFANLHIEVLDENNQKPYFTESLYEGFILESSPVGTTISDNQNLTSSLQIIALDNDVEETKDPQLHLFLNDYNSFFTVTQTGITRYLTLLQPVDRELQQLYTFSEGGDEDEAVDSACNADFPDSQDLFITLTEIPYQPSPYLHSDFQLQLSAIDADQGPNGQIIYEILAGDQGDFIINDRTGLITIAPGVVLSVGRSYALTVKASDNAPPAQRRSSITTVYIEVLPPNNQSPPRFPQLMYSLEISEAMRIGAILLNLQATDREGDPIRYLIQNGDPQHVFNLSETSGLLALGKPLDRESTDRYILIVTGSDGRPDGTSTATVNVVVTDVNDNGPVFDPFLPKNLSVQEEEVNAFVGQVRATDPDAAVNGQVHYSLVNFNNIFRITSNGSIYTAVKLNRETRDYYELTVEATDGAVDPRRSTLTLAIKVLDIDDNSPMFTNASYTVCVPENLPPGTVFLRIEAKDIDLGSNVTYRIRTQEALPFFSLNKFTGELSLFKSLDYESFSGTEATFTFLVEAFDSGGTMPPGLATVTVRVKDMNDYSPVFSKALYRGMVAPDAIKGTVIATVSAEDQDPPGTPASRVRYKVDVIQFPYSASIFDVEENSGRVVTRVNLNEEPSTIFKLVVIAYDDGDPVKFNTTTVEIAVLQPSVIPRFTQDEYRPPPVSEGAPKGTLIAVVTAAALNQTIVYSIVSGNEDDVFAINNRTGVIFIKKPLDYESVKSYELRVQADSLQVVRSNLRVPSKSNTAKVFIEVQDENDHAPVFTKKLYIGGVSEDAKMFSSVMKVKADDKDTGNYSAMQYRLIIPPIKDGKEGFVIEAYEGLIKTAMLFKNMRRSYFKFQVIATDNYGKGLSSKSEVLVSVVNQLDMQVIVSNVPPTLVEQNKDQLIGILERYVQDQIPGATVVVESIGARRFGDGFSEEDYSKSDLMVYAIDPQTNRAIMRNELFKFLDGKLLDINKEFQPYLGQGGRILEIRTPDVVANVKKQAQAVGYTEGALLALAVIIILCCMPAILIVMVSYRQRQAECAKTARIQMALPAGKPSSSAANNLYEELGDSTMYELPQYGSRRRLLSPTGMYDEYGEVVVENDEEEDEEESKSWARKKRIKLVVDPEYETSSTGEDSAPECQRNRLNNPNIQNNVNGNIYIAQNGSVVRTRRICLSNNLKVTSPVRLGKHFKKLDKLAVTHEENVPLNTLSKGPSSSDKLNTRPSSVSFASTARGADNIATKSGGNKMKSTEEQESVVDNEDVREPLESHSDLTHSDEEELWMGPWNNLHIPMTKL</sequence>
<dbReference type="GO" id="GO:0050953">
    <property type="term" value="P:sensory perception of light stimulus"/>
    <property type="evidence" value="ECO:0007669"/>
    <property type="project" value="UniProtKB-ARBA"/>
</dbReference>
<dbReference type="InterPro" id="IPR056989">
    <property type="entry name" value="PCDH15_12th_dom"/>
</dbReference>
<keyword evidence="9 14" id="KW-0472">Membrane</keyword>
<name>A0A674HV47_9SAUR</name>
<keyword evidence="5" id="KW-0677">Repeat</keyword>
<organism evidence="16 17">
    <name type="scientific">Terrapene triunguis</name>
    <name type="common">Three-toed box turtle</name>
    <dbReference type="NCBI Taxonomy" id="2587831"/>
    <lineage>
        <taxon>Eukaryota</taxon>
        <taxon>Metazoa</taxon>
        <taxon>Chordata</taxon>
        <taxon>Craniata</taxon>
        <taxon>Vertebrata</taxon>
        <taxon>Euteleostomi</taxon>
        <taxon>Archelosauria</taxon>
        <taxon>Testudinata</taxon>
        <taxon>Testudines</taxon>
        <taxon>Cryptodira</taxon>
        <taxon>Durocryptodira</taxon>
        <taxon>Testudinoidea</taxon>
        <taxon>Emydidae</taxon>
        <taxon>Terrapene</taxon>
    </lineage>
</organism>
<comment type="subcellular location">
    <subcellularLocation>
        <location evidence="1">Cell membrane</location>
        <topology evidence="1">Single-pass type I membrane protein</topology>
    </subcellularLocation>
</comment>
<feature type="domain" description="Cadherin" evidence="15">
    <location>
        <begin position="130"/>
        <end position="247"/>
    </location>
</feature>
<dbReference type="FunFam" id="2.60.40.60:FF:000056">
    <property type="entry name" value="protocadherin-15 isoform X1"/>
    <property type="match status" value="1"/>
</dbReference>
<dbReference type="InterPro" id="IPR020894">
    <property type="entry name" value="Cadherin_CS"/>
</dbReference>
<dbReference type="GO" id="GO:0050957">
    <property type="term" value="P:equilibrioception"/>
    <property type="evidence" value="ECO:0007669"/>
    <property type="project" value="UniProtKB-ARBA"/>
</dbReference>
<evidence type="ECO:0000256" key="1">
    <source>
        <dbReference type="ARBA" id="ARBA00004251"/>
    </source>
</evidence>
<dbReference type="PROSITE" id="PS50268">
    <property type="entry name" value="CADHERIN_2"/>
    <property type="match status" value="10"/>
</dbReference>
<dbReference type="PANTHER" id="PTHR24025:SF23">
    <property type="entry name" value="NEURAL-CADHERIN"/>
    <property type="match status" value="1"/>
</dbReference>
<dbReference type="GO" id="GO:0005911">
    <property type="term" value="C:cell-cell junction"/>
    <property type="evidence" value="ECO:0007669"/>
    <property type="project" value="TreeGrafter"/>
</dbReference>
<dbReference type="PROSITE" id="PS00232">
    <property type="entry name" value="CADHERIN_1"/>
    <property type="match status" value="3"/>
</dbReference>
<feature type="domain" description="Cadherin" evidence="15">
    <location>
        <begin position="797"/>
        <end position="903"/>
    </location>
</feature>
<evidence type="ECO:0000256" key="9">
    <source>
        <dbReference type="ARBA" id="ARBA00023136"/>
    </source>
</evidence>
<dbReference type="InterPro" id="IPR015919">
    <property type="entry name" value="Cadherin-like_sf"/>
</dbReference>
<dbReference type="InterPro" id="IPR030718">
    <property type="entry name" value="EC_dom_sf"/>
</dbReference>
<dbReference type="FunFam" id="2.60.40.60:FF:000050">
    <property type="entry name" value="protocadherin-15 isoform X1"/>
    <property type="match status" value="1"/>
</dbReference>
<feature type="domain" description="Cadherin" evidence="15">
    <location>
        <begin position="260"/>
        <end position="377"/>
    </location>
</feature>
<keyword evidence="3 14" id="KW-0812">Transmembrane</keyword>
<gene>
    <name evidence="16" type="primary">PCDH15</name>
</gene>
<evidence type="ECO:0000259" key="15">
    <source>
        <dbReference type="PROSITE" id="PS50268"/>
    </source>
</evidence>
<dbReference type="Ensembl" id="ENSTMTT00000000960.1">
    <property type="protein sequence ID" value="ENSTMTP00000000936.1"/>
    <property type="gene ID" value="ENSTMTG00000000370.1"/>
</dbReference>
<dbReference type="GO" id="GO:0005509">
    <property type="term" value="F:calcium ion binding"/>
    <property type="evidence" value="ECO:0007669"/>
    <property type="project" value="UniProtKB-UniRule"/>
</dbReference>
<accession>A0A674HV47</accession>
<evidence type="ECO:0000256" key="12">
    <source>
        <dbReference type="PROSITE-ProRule" id="PRU00043"/>
    </source>
</evidence>
<keyword evidence="2" id="KW-1003">Cell membrane</keyword>
<evidence type="ECO:0000256" key="4">
    <source>
        <dbReference type="ARBA" id="ARBA00022729"/>
    </source>
</evidence>
<dbReference type="InterPro" id="IPR050971">
    <property type="entry name" value="Cadherin-domain_protein"/>
</dbReference>
<keyword evidence="6 12" id="KW-0106">Calcium</keyword>
<dbReference type="SMART" id="SM00112">
    <property type="entry name" value="CA"/>
    <property type="match status" value="10"/>
</dbReference>
<keyword evidence="17" id="KW-1185">Reference proteome</keyword>
<evidence type="ECO:0000256" key="5">
    <source>
        <dbReference type="ARBA" id="ARBA00022737"/>
    </source>
</evidence>
<dbReference type="FunFam" id="2.60.40.60:FF:000049">
    <property type="entry name" value="protocadherin-15 isoform X1"/>
    <property type="match status" value="1"/>
</dbReference>
<dbReference type="CDD" id="cd11304">
    <property type="entry name" value="Cadherin_repeat"/>
    <property type="match status" value="10"/>
</dbReference>
<keyword evidence="4" id="KW-0732">Signal</keyword>
<dbReference type="FunFam" id="2.60.40.60:FF:000070">
    <property type="entry name" value="protocadherin-15 isoform X1"/>
    <property type="match status" value="1"/>
</dbReference>
<dbReference type="Gene3D" id="2.60.40.60">
    <property type="entry name" value="Cadherins"/>
    <property type="match status" value="10"/>
</dbReference>
<dbReference type="FunFam" id="2.60.40.60:FF:000047">
    <property type="entry name" value="protocadherin-15 isoform X1"/>
    <property type="match status" value="1"/>
</dbReference>
<evidence type="ECO:0000256" key="6">
    <source>
        <dbReference type="ARBA" id="ARBA00022837"/>
    </source>
</evidence>
<feature type="domain" description="Cadherin" evidence="15">
    <location>
        <begin position="1022"/>
        <end position="1121"/>
    </location>
</feature>
<dbReference type="Pfam" id="PF18432">
    <property type="entry name" value="ECD"/>
    <property type="match status" value="1"/>
</dbReference>
<dbReference type="Proteomes" id="UP000472274">
    <property type="component" value="Unplaced"/>
</dbReference>
<feature type="region of interest" description="Disordered" evidence="13">
    <location>
        <begin position="1549"/>
        <end position="1620"/>
    </location>
</feature>
<dbReference type="Pfam" id="PF23206">
    <property type="entry name" value="PCDH15_12th"/>
    <property type="match status" value="1"/>
</dbReference>
<dbReference type="GO" id="GO:0032420">
    <property type="term" value="C:stereocilium"/>
    <property type="evidence" value="ECO:0007669"/>
    <property type="project" value="InterPro"/>
</dbReference>
<dbReference type="InterPro" id="IPR041149">
    <property type="entry name" value="EC_dom"/>
</dbReference>
<dbReference type="GeneTree" id="ENSGT00940000156675"/>
<protein>
    <recommendedName>
        <fullName evidence="11">Protocadherin-15</fullName>
    </recommendedName>
</protein>
<keyword evidence="8 14" id="KW-1133">Transmembrane helix</keyword>
<keyword evidence="7" id="KW-0130">Cell adhesion</keyword>
<dbReference type="FunFam" id="2.60.40.60:FF:000057">
    <property type="entry name" value="protocadherin-15 isoform X1"/>
    <property type="match status" value="1"/>
</dbReference>
<reference evidence="16" key="2">
    <citation type="submission" date="2025-09" db="UniProtKB">
        <authorList>
            <consortium name="Ensembl"/>
        </authorList>
    </citation>
    <scope>IDENTIFICATION</scope>
</reference>
<dbReference type="FunFam" id="2.60.40.60:FF:000048">
    <property type="entry name" value="protocadherin-15 isoform X1"/>
    <property type="match status" value="1"/>
</dbReference>
<dbReference type="Pfam" id="PF00028">
    <property type="entry name" value="Cadherin"/>
    <property type="match status" value="7"/>
</dbReference>
<evidence type="ECO:0000256" key="3">
    <source>
        <dbReference type="ARBA" id="ARBA00022692"/>
    </source>
</evidence>
<dbReference type="PRINTS" id="PR00205">
    <property type="entry name" value="CADHERIN"/>
</dbReference>
<evidence type="ECO:0000313" key="17">
    <source>
        <dbReference type="Proteomes" id="UP000472274"/>
    </source>
</evidence>
<dbReference type="FunFam" id="2.60.40.3430:FF:000001">
    <property type="entry name" value="protocadherin-15 isoform X1"/>
    <property type="match status" value="1"/>
</dbReference>
<dbReference type="SUPFAM" id="SSF49313">
    <property type="entry name" value="Cadherin-like"/>
    <property type="match status" value="10"/>
</dbReference>
<dbReference type="PANTHER" id="PTHR24025">
    <property type="entry name" value="DESMOGLEIN FAMILY MEMBER"/>
    <property type="match status" value="1"/>
</dbReference>
<evidence type="ECO:0000256" key="11">
    <source>
        <dbReference type="ARBA" id="ARBA00072302"/>
    </source>
</evidence>
<dbReference type="GO" id="GO:0048839">
    <property type="term" value="P:inner ear development"/>
    <property type="evidence" value="ECO:0007669"/>
    <property type="project" value="InterPro"/>
</dbReference>
<evidence type="ECO:0000256" key="13">
    <source>
        <dbReference type="SAM" id="MobiDB-lite"/>
    </source>
</evidence>
<dbReference type="FunFam" id="2.60.40.60:FF:000054">
    <property type="entry name" value="protocadherin-15 isoform X1"/>
    <property type="match status" value="1"/>
</dbReference>
<feature type="compositionally biased region" description="Basic and acidic residues" evidence="13">
    <location>
        <begin position="1603"/>
        <end position="1618"/>
    </location>
</feature>
<keyword evidence="10" id="KW-1015">Disulfide bond</keyword>
<feature type="domain" description="Cadherin" evidence="15">
    <location>
        <begin position="378"/>
        <end position="500"/>
    </location>
</feature>
<feature type="domain" description="Cadherin" evidence="15">
    <location>
        <begin position="594"/>
        <end position="694"/>
    </location>
</feature>
<proteinExistence type="predicted"/>
<feature type="domain" description="Cadherin" evidence="15">
    <location>
        <begin position="904"/>
        <end position="1012"/>
    </location>
</feature>
<feature type="transmembrane region" description="Helical" evidence="14">
    <location>
        <begin position="1353"/>
        <end position="1376"/>
    </location>
</feature>
<reference evidence="16" key="1">
    <citation type="submission" date="2025-08" db="UniProtKB">
        <authorList>
            <consortium name="Ensembl"/>
        </authorList>
    </citation>
    <scope>IDENTIFICATION</scope>
</reference>
<feature type="compositionally biased region" description="Polar residues" evidence="13">
    <location>
        <begin position="1549"/>
        <end position="1573"/>
    </location>
</feature>
<feature type="domain" description="Cadherin" evidence="15">
    <location>
        <begin position="705"/>
        <end position="796"/>
    </location>
</feature>
<dbReference type="GO" id="GO:0007156">
    <property type="term" value="P:homophilic cell adhesion via plasma membrane adhesion molecules"/>
    <property type="evidence" value="ECO:0007669"/>
    <property type="project" value="InterPro"/>
</dbReference>
<dbReference type="GO" id="GO:0005886">
    <property type="term" value="C:plasma membrane"/>
    <property type="evidence" value="ECO:0007669"/>
    <property type="project" value="UniProtKB-SubCell"/>
</dbReference>
<evidence type="ECO:0000256" key="2">
    <source>
        <dbReference type="ARBA" id="ARBA00022475"/>
    </source>
</evidence>